<reference evidence="1 2" key="1">
    <citation type="submission" date="2019-11" db="EMBL/GenBank/DDBJ databases">
        <title>Pseudmonas karstica sp. nov. and Pseudomonas spelaei sp. nov. from caves.</title>
        <authorList>
            <person name="Zeman M."/>
        </authorList>
    </citation>
    <scope>NUCLEOTIDE SEQUENCE [LARGE SCALE GENOMIC DNA]</scope>
    <source>
        <strain evidence="1 2">CCM 7891</strain>
    </source>
</reference>
<evidence type="ECO:0000313" key="2">
    <source>
        <dbReference type="Proteomes" id="UP000431485"/>
    </source>
</evidence>
<sequence>MGQQLLGNFNAFKDPNAPQYITTKSLKAMAGRPLTGNAASDQNIRLARELARRPELVKAMDRNSITGGLDGLIDRQKIGMIIQSDNPYKYLDDQQLAGEMLKKFDGLQDAHAPGHIKIERLKTLAGWPLTGNPAWDGLIHVAREVSKRSDLLRKMDNLASQDSDGWIRKQALRLLSH</sequence>
<dbReference type="OrthoDB" id="7007708at2"/>
<protein>
    <submittedName>
        <fullName evidence="1">Uncharacterized protein</fullName>
    </submittedName>
</protein>
<proteinExistence type="predicted"/>
<comment type="caution">
    <text evidence="1">The sequence shown here is derived from an EMBL/GenBank/DDBJ whole genome shotgun (WGS) entry which is preliminary data.</text>
</comment>
<keyword evidence="2" id="KW-1185">Reference proteome</keyword>
<evidence type="ECO:0000313" key="1">
    <source>
        <dbReference type="EMBL" id="MTD18936.1"/>
    </source>
</evidence>
<accession>A0A7X2RQZ6</accession>
<gene>
    <name evidence="1" type="ORF">GIR22_07205</name>
</gene>
<name>A0A7X2RQZ6_9PSED</name>
<dbReference type="AlphaFoldDB" id="A0A7X2RQZ6"/>
<organism evidence="1 2">
    <name type="scientific">Pseudomonas karstica</name>
    <dbReference type="NCBI Taxonomy" id="1055468"/>
    <lineage>
        <taxon>Bacteria</taxon>
        <taxon>Pseudomonadati</taxon>
        <taxon>Pseudomonadota</taxon>
        <taxon>Gammaproteobacteria</taxon>
        <taxon>Pseudomonadales</taxon>
        <taxon>Pseudomonadaceae</taxon>
        <taxon>Pseudomonas</taxon>
    </lineage>
</organism>
<dbReference type="Proteomes" id="UP000431485">
    <property type="component" value="Unassembled WGS sequence"/>
</dbReference>
<dbReference type="EMBL" id="WLYI01000007">
    <property type="protein sequence ID" value="MTD18936.1"/>
    <property type="molecule type" value="Genomic_DNA"/>
</dbReference>